<evidence type="ECO:0000313" key="11">
    <source>
        <dbReference type="Proteomes" id="UP000631114"/>
    </source>
</evidence>
<evidence type="ECO:0000256" key="5">
    <source>
        <dbReference type="ARBA" id="ARBA00022989"/>
    </source>
</evidence>
<dbReference type="Pfam" id="PF14416">
    <property type="entry name" value="PMR5N"/>
    <property type="match status" value="1"/>
</dbReference>
<dbReference type="InterPro" id="IPR025846">
    <property type="entry name" value="TBL_N"/>
</dbReference>
<proteinExistence type="inferred from homology"/>
<evidence type="ECO:0000313" key="10">
    <source>
        <dbReference type="EMBL" id="KAF9605422.1"/>
    </source>
</evidence>
<evidence type="ECO:0000256" key="3">
    <source>
        <dbReference type="ARBA" id="ARBA00022692"/>
    </source>
</evidence>
<dbReference type="GO" id="GO:0005794">
    <property type="term" value="C:Golgi apparatus"/>
    <property type="evidence" value="ECO:0007669"/>
    <property type="project" value="TreeGrafter"/>
</dbReference>
<feature type="domain" description="Trichome birefringence-like N-terminal" evidence="9">
    <location>
        <begin position="76"/>
        <end position="129"/>
    </location>
</feature>
<dbReference type="GO" id="GO:0016413">
    <property type="term" value="F:O-acetyltransferase activity"/>
    <property type="evidence" value="ECO:0007669"/>
    <property type="project" value="InterPro"/>
</dbReference>
<evidence type="ECO:0008006" key="12">
    <source>
        <dbReference type="Google" id="ProtNLM"/>
    </source>
</evidence>
<evidence type="ECO:0000256" key="2">
    <source>
        <dbReference type="ARBA" id="ARBA00007727"/>
    </source>
</evidence>
<keyword evidence="3 7" id="KW-0812">Transmembrane</keyword>
<evidence type="ECO:0000256" key="1">
    <source>
        <dbReference type="ARBA" id="ARBA00004167"/>
    </source>
</evidence>
<feature type="domain" description="Trichome birefringence-like C-terminal" evidence="8">
    <location>
        <begin position="131"/>
        <end position="414"/>
    </location>
</feature>
<gene>
    <name evidence="10" type="ORF">IFM89_017161</name>
</gene>
<reference evidence="10 11" key="1">
    <citation type="submission" date="2020-10" db="EMBL/GenBank/DDBJ databases">
        <title>The Coptis chinensis genome and diversification of protoberbering-type alkaloids.</title>
        <authorList>
            <person name="Wang B."/>
            <person name="Shu S."/>
            <person name="Song C."/>
            <person name="Liu Y."/>
        </authorList>
    </citation>
    <scope>NUCLEOTIDE SEQUENCE [LARGE SCALE GENOMIC DNA]</scope>
    <source>
        <strain evidence="10">HL-2020</strain>
        <tissue evidence="10">Leaf</tissue>
    </source>
</reference>
<name>A0A835LUI1_9MAGN</name>
<evidence type="ECO:0000256" key="7">
    <source>
        <dbReference type="SAM" id="Phobius"/>
    </source>
</evidence>
<feature type="transmembrane region" description="Helical" evidence="7">
    <location>
        <begin position="29"/>
        <end position="50"/>
    </location>
</feature>
<organism evidence="10 11">
    <name type="scientific">Coptis chinensis</name>
    <dbReference type="NCBI Taxonomy" id="261450"/>
    <lineage>
        <taxon>Eukaryota</taxon>
        <taxon>Viridiplantae</taxon>
        <taxon>Streptophyta</taxon>
        <taxon>Embryophyta</taxon>
        <taxon>Tracheophyta</taxon>
        <taxon>Spermatophyta</taxon>
        <taxon>Magnoliopsida</taxon>
        <taxon>Ranunculales</taxon>
        <taxon>Ranunculaceae</taxon>
        <taxon>Coptidoideae</taxon>
        <taxon>Coptis</taxon>
    </lineage>
</organism>
<dbReference type="InterPro" id="IPR029962">
    <property type="entry name" value="TBL"/>
</dbReference>
<evidence type="ECO:0000259" key="8">
    <source>
        <dbReference type="Pfam" id="PF13839"/>
    </source>
</evidence>
<dbReference type="AlphaFoldDB" id="A0A835LUI1"/>
<accession>A0A835LUI1</accession>
<keyword evidence="5 7" id="KW-1133">Transmembrane helix</keyword>
<evidence type="ECO:0000259" key="9">
    <source>
        <dbReference type="Pfam" id="PF14416"/>
    </source>
</evidence>
<dbReference type="EMBL" id="JADFTS010000005">
    <property type="protein sequence ID" value="KAF9605422.1"/>
    <property type="molecule type" value="Genomic_DNA"/>
</dbReference>
<sequence>MKSSSSALASLEPLHYHHKRERYVNKERLGLFLLWLLGATTVFSLFILYAPRPFKFSPRQELNARKVYIKPKHDYENCDLFNGRWIPDLSGPLYTNWTCSTIPDSKKCGKHGRKDVDYLNWRWKPYECELQKFDAKNFLSIIQGKTIAFIGDSVARNQMESLLCLLSQEQTPIDIYKGSNDRFRTWYFPSHDFTIKVLWTTFFVIAEERIINGTYTGVYDMHLDRLDKKWAEKLPGVDYAIISNGHWFFRPIYLYERGSVIGCVYCDAENISNVSPGFALQKAFRRALKYINACKECRGLYIVRTFSPAHFKDGSWNTGGRCNRTSPFTENQIHLGGTEWEFRTIQAKEIERAKKKGEKTGKRFEALDVTKAMLMRPDGHPDLHWNNEFMRGYSDCVHWCLPGPIDAWNDLLTTVLMKEDNLSVHN</sequence>
<dbReference type="PANTHER" id="PTHR32285:SF28">
    <property type="entry name" value="XYLOGLUCAN O-ACETYLTRANSFERASE 2"/>
    <property type="match status" value="1"/>
</dbReference>
<keyword evidence="4" id="KW-0735">Signal-anchor</keyword>
<dbReference type="Pfam" id="PF13839">
    <property type="entry name" value="PC-Esterase"/>
    <property type="match status" value="1"/>
</dbReference>
<keyword evidence="11" id="KW-1185">Reference proteome</keyword>
<comment type="similarity">
    <text evidence="2">Belongs to the PC-esterase family. TBL subfamily.</text>
</comment>
<dbReference type="PANTHER" id="PTHR32285">
    <property type="entry name" value="PROTEIN TRICHOME BIREFRINGENCE-LIKE 9-RELATED"/>
    <property type="match status" value="1"/>
</dbReference>
<dbReference type="GO" id="GO:0016020">
    <property type="term" value="C:membrane"/>
    <property type="evidence" value="ECO:0007669"/>
    <property type="project" value="UniProtKB-SubCell"/>
</dbReference>
<keyword evidence="6 7" id="KW-0472">Membrane</keyword>
<dbReference type="Proteomes" id="UP000631114">
    <property type="component" value="Unassembled WGS sequence"/>
</dbReference>
<evidence type="ECO:0000256" key="4">
    <source>
        <dbReference type="ARBA" id="ARBA00022968"/>
    </source>
</evidence>
<evidence type="ECO:0000256" key="6">
    <source>
        <dbReference type="ARBA" id="ARBA00023136"/>
    </source>
</evidence>
<comment type="caution">
    <text evidence="10">The sequence shown here is derived from an EMBL/GenBank/DDBJ whole genome shotgun (WGS) entry which is preliminary data.</text>
</comment>
<dbReference type="OrthoDB" id="630188at2759"/>
<dbReference type="InterPro" id="IPR026057">
    <property type="entry name" value="TBL_C"/>
</dbReference>
<protein>
    <recommendedName>
        <fullName evidence="12">Trichome birefringence-like N-terminal domain-containing protein</fullName>
    </recommendedName>
</protein>
<comment type="subcellular location">
    <subcellularLocation>
        <location evidence="1">Membrane</location>
        <topology evidence="1">Single-pass membrane protein</topology>
    </subcellularLocation>
</comment>